<dbReference type="PROSITE" id="PS50089">
    <property type="entry name" value="ZF_RING_2"/>
    <property type="match status" value="1"/>
</dbReference>
<dbReference type="Pfam" id="PF18102">
    <property type="entry name" value="DTC"/>
    <property type="match status" value="1"/>
</dbReference>
<dbReference type="Gene3D" id="3.30.40.10">
    <property type="entry name" value="Zinc/RING finger domain, C3HC4 (zinc finger)"/>
    <property type="match status" value="1"/>
</dbReference>
<comment type="caution">
    <text evidence="11">The sequence shown here is derived from an EMBL/GenBank/DDBJ whole genome shotgun (WGS) entry which is preliminary data.</text>
</comment>
<dbReference type="GO" id="GO:0016567">
    <property type="term" value="P:protein ubiquitination"/>
    <property type="evidence" value="ECO:0007669"/>
    <property type="project" value="UniProtKB-UniRule"/>
</dbReference>
<evidence type="ECO:0000259" key="10">
    <source>
        <dbReference type="PROSITE" id="PS50089"/>
    </source>
</evidence>
<keyword evidence="6 8" id="KW-0863">Zinc-finger</keyword>
<dbReference type="CDD" id="cd09633">
    <property type="entry name" value="Deltex_C"/>
    <property type="match status" value="1"/>
</dbReference>
<evidence type="ECO:0000256" key="4">
    <source>
        <dbReference type="ARBA" id="ARBA00022679"/>
    </source>
</evidence>
<protein>
    <recommendedName>
        <fullName evidence="9">E3 ubiquitin-protein ligase</fullName>
        <ecNumber evidence="9">2.3.2.27</ecNumber>
    </recommendedName>
</protein>
<comment type="similarity">
    <text evidence="3 9">Belongs to the Deltex family.</text>
</comment>
<sequence length="286" mass="31601">MGQRASVYQTTVNSASIFQDGHTEIFTMPGPQGNRVVIRSMKAGRSKALAKELDTKSNDDVPCLPPDQLISKYTKTVPSTSDECSICMCSLQETSGFCDDDDDAEGTKVIELVLCSHKYHLACVKQMINTSSFLECPICKTVHGIRTGNQPDGVMDITEIEDSLPGHPDCGTIIITYFFANGTQGPDHPEPGQLYRAYAFPRQAFLPNNTKGKKVLKLLHEAWKRRLIFTIGTSVTTGMKNVITWNEIHHKTSIENLNGHGYPDPSYLDNVMMELALQGVTEDSIL</sequence>
<dbReference type="SUPFAM" id="SSF57850">
    <property type="entry name" value="RING/U-box"/>
    <property type="match status" value="1"/>
</dbReference>
<accession>A0AAN8XGD7</accession>
<dbReference type="GO" id="GO:0008270">
    <property type="term" value="F:zinc ion binding"/>
    <property type="evidence" value="ECO:0007669"/>
    <property type="project" value="UniProtKB-KW"/>
</dbReference>
<dbReference type="InterPro" id="IPR039398">
    <property type="entry name" value="Deltex_fam"/>
</dbReference>
<reference evidence="11 12" key="1">
    <citation type="submission" date="2023-11" db="EMBL/GenBank/DDBJ databases">
        <title>Halocaridina rubra genome assembly.</title>
        <authorList>
            <person name="Smith C."/>
        </authorList>
    </citation>
    <scope>NUCLEOTIDE SEQUENCE [LARGE SCALE GENOMIC DNA]</scope>
    <source>
        <strain evidence="11">EP-1</strain>
        <tissue evidence="11">Whole</tissue>
    </source>
</reference>
<keyword evidence="7 9" id="KW-0862">Zinc</keyword>
<evidence type="ECO:0000256" key="7">
    <source>
        <dbReference type="ARBA" id="ARBA00022833"/>
    </source>
</evidence>
<dbReference type="InterPro" id="IPR001841">
    <property type="entry name" value="Znf_RING"/>
</dbReference>
<dbReference type="GO" id="GO:0061630">
    <property type="term" value="F:ubiquitin protein ligase activity"/>
    <property type="evidence" value="ECO:0007669"/>
    <property type="project" value="UniProtKB-UniRule"/>
</dbReference>
<dbReference type="FunFam" id="3.30.390.130:FF:000001">
    <property type="entry name" value="Probable E3 ubiquitin-protein ligase DTX3"/>
    <property type="match status" value="1"/>
</dbReference>
<evidence type="ECO:0000256" key="9">
    <source>
        <dbReference type="RuleBase" id="RU367105"/>
    </source>
</evidence>
<evidence type="ECO:0000256" key="1">
    <source>
        <dbReference type="ARBA" id="ARBA00000900"/>
    </source>
</evidence>
<dbReference type="EC" id="2.3.2.27" evidence="9"/>
<feature type="domain" description="RING-type" evidence="10">
    <location>
        <begin position="84"/>
        <end position="140"/>
    </location>
</feature>
<keyword evidence="11" id="KW-0012">Acyltransferase</keyword>
<gene>
    <name evidence="11" type="primary">DTX2</name>
    <name evidence="11" type="ORF">SK128_025352</name>
</gene>
<dbReference type="GO" id="GO:0005737">
    <property type="term" value="C:cytoplasm"/>
    <property type="evidence" value="ECO:0007669"/>
    <property type="project" value="UniProtKB-SubCell"/>
</dbReference>
<dbReference type="GO" id="GO:0007219">
    <property type="term" value="P:Notch signaling pathway"/>
    <property type="evidence" value="ECO:0007669"/>
    <property type="project" value="InterPro"/>
</dbReference>
<evidence type="ECO:0000256" key="5">
    <source>
        <dbReference type="ARBA" id="ARBA00022723"/>
    </source>
</evidence>
<dbReference type="InterPro" id="IPR039399">
    <property type="entry name" value="Deltex_C_sf"/>
</dbReference>
<dbReference type="PANTHER" id="PTHR12622">
    <property type="entry name" value="DELTEX-RELATED"/>
    <property type="match status" value="1"/>
</dbReference>
<evidence type="ECO:0000313" key="11">
    <source>
        <dbReference type="EMBL" id="KAK7082391.1"/>
    </source>
</evidence>
<dbReference type="SMART" id="SM00184">
    <property type="entry name" value="RING"/>
    <property type="match status" value="1"/>
</dbReference>
<dbReference type="EMBL" id="JAXCGZ010004044">
    <property type="protein sequence ID" value="KAK7082391.1"/>
    <property type="molecule type" value="Genomic_DNA"/>
</dbReference>
<comment type="catalytic activity">
    <reaction evidence="1 9">
        <text>S-ubiquitinyl-[E2 ubiquitin-conjugating enzyme]-L-cysteine + [acceptor protein]-L-lysine = [E2 ubiquitin-conjugating enzyme]-L-cysteine + N(6)-ubiquitinyl-[acceptor protein]-L-lysine.</text>
        <dbReference type="EC" id="2.3.2.27"/>
    </reaction>
</comment>
<dbReference type="Gene3D" id="3.30.390.130">
    <property type="match status" value="1"/>
</dbReference>
<dbReference type="InterPro" id="IPR013083">
    <property type="entry name" value="Znf_RING/FYVE/PHD"/>
</dbReference>
<evidence type="ECO:0000256" key="3">
    <source>
        <dbReference type="ARBA" id="ARBA00009413"/>
    </source>
</evidence>
<organism evidence="11 12">
    <name type="scientific">Halocaridina rubra</name>
    <name type="common">Hawaiian red shrimp</name>
    <dbReference type="NCBI Taxonomy" id="373956"/>
    <lineage>
        <taxon>Eukaryota</taxon>
        <taxon>Metazoa</taxon>
        <taxon>Ecdysozoa</taxon>
        <taxon>Arthropoda</taxon>
        <taxon>Crustacea</taxon>
        <taxon>Multicrustacea</taxon>
        <taxon>Malacostraca</taxon>
        <taxon>Eumalacostraca</taxon>
        <taxon>Eucarida</taxon>
        <taxon>Decapoda</taxon>
        <taxon>Pleocyemata</taxon>
        <taxon>Caridea</taxon>
        <taxon>Atyoidea</taxon>
        <taxon>Atyidae</taxon>
        <taxon>Halocaridina</taxon>
    </lineage>
</organism>
<dbReference type="InterPro" id="IPR039396">
    <property type="entry name" value="Deltex_C"/>
</dbReference>
<evidence type="ECO:0000256" key="6">
    <source>
        <dbReference type="ARBA" id="ARBA00022771"/>
    </source>
</evidence>
<name>A0AAN8XGD7_HALRR</name>
<keyword evidence="4 9" id="KW-0808">Transferase</keyword>
<evidence type="ECO:0000256" key="2">
    <source>
        <dbReference type="ARBA" id="ARBA00004906"/>
    </source>
</evidence>
<keyword evidence="12" id="KW-1185">Reference proteome</keyword>
<comment type="subcellular location">
    <subcellularLocation>
        <location evidence="9">Cytoplasm</location>
    </subcellularLocation>
</comment>
<keyword evidence="9" id="KW-0963">Cytoplasm</keyword>
<comment type="pathway">
    <text evidence="2 9">Protein modification; protein ubiquitination.</text>
</comment>
<evidence type="ECO:0000256" key="8">
    <source>
        <dbReference type="PROSITE-ProRule" id="PRU00175"/>
    </source>
</evidence>
<proteinExistence type="inferred from homology"/>
<dbReference type="Proteomes" id="UP001381693">
    <property type="component" value="Unassembled WGS sequence"/>
</dbReference>
<dbReference type="AlphaFoldDB" id="A0AAN8XGD7"/>
<keyword evidence="5 9" id="KW-0479">Metal-binding</keyword>
<evidence type="ECO:0000313" key="12">
    <source>
        <dbReference type="Proteomes" id="UP001381693"/>
    </source>
</evidence>